<evidence type="ECO:0000313" key="1">
    <source>
        <dbReference type="EMBL" id="NEK24800.1"/>
    </source>
</evidence>
<protein>
    <submittedName>
        <fullName evidence="1">Uncharacterized protein</fullName>
    </submittedName>
</protein>
<organism evidence="1 2">
    <name type="scientific">Sulfitobacter sediminilitoris</name>
    <dbReference type="NCBI Taxonomy" id="2698830"/>
    <lineage>
        <taxon>Bacteria</taxon>
        <taxon>Pseudomonadati</taxon>
        <taxon>Pseudomonadota</taxon>
        <taxon>Alphaproteobacteria</taxon>
        <taxon>Rhodobacterales</taxon>
        <taxon>Roseobacteraceae</taxon>
        <taxon>Sulfitobacter</taxon>
    </lineage>
</organism>
<reference evidence="1 2" key="1">
    <citation type="submission" date="2020-01" db="EMBL/GenBank/DDBJ databases">
        <title>Sulfitobacter sediminilitoris sp. nov., isolated from a tidal flat.</title>
        <authorList>
            <person name="Park S."/>
            <person name="Yoon J.-H."/>
        </authorList>
    </citation>
    <scope>NUCLEOTIDE SEQUENCE [LARGE SCALE GENOMIC DNA]</scope>
    <source>
        <strain evidence="1 2">JBTF-M27</strain>
    </source>
</reference>
<gene>
    <name evidence="1" type="ORF">GV827_20730</name>
</gene>
<comment type="caution">
    <text evidence="1">The sequence shown here is derived from an EMBL/GenBank/DDBJ whole genome shotgun (WGS) entry which is preliminary data.</text>
</comment>
<sequence length="105" mass="11765">MDVIKEEFVNYNRLSGRTRDYAESIGVLWFMNYKIRIMKIVVRMLRERPFSALIYAGGIGPMADIDSVVSGSGLGAWIDGRLGYAIGPEMGVNGLFMNPWMSLNP</sequence>
<dbReference type="RefSeq" id="WP_164355769.1">
    <property type="nucleotide sequence ID" value="NZ_JAABNT010000022.1"/>
</dbReference>
<dbReference type="EMBL" id="JAABNT010000022">
    <property type="protein sequence ID" value="NEK24800.1"/>
    <property type="molecule type" value="Genomic_DNA"/>
</dbReference>
<evidence type="ECO:0000313" key="2">
    <source>
        <dbReference type="Proteomes" id="UP000468591"/>
    </source>
</evidence>
<name>A0A6P0CHE9_9RHOB</name>
<dbReference type="Proteomes" id="UP000468591">
    <property type="component" value="Unassembled WGS sequence"/>
</dbReference>
<keyword evidence="2" id="KW-1185">Reference proteome</keyword>
<proteinExistence type="predicted"/>
<dbReference type="AlphaFoldDB" id="A0A6P0CHE9"/>
<accession>A0A6P0CHE9</accession>